<protein>
    <submittedName>
        <fullName evidence="1">Uncharacterized protein</fullName>
    </submittedName>
</protein>
<proteinExistence type="predicted"/>
<organism evidence="1 2">
    <name type="scientific">Trifolium medium</name>
    <dbReference type="NCBI Taxonomy" id="97028"/>
    <lineage>
        <taxon>Eukaryota</taxon>
        <taxon>Viridiplantae</taxon>
        <taxon>Streptophyta</taxon>
        <taxon>Embryophyta</taxon>
        <taxon>Tracheophyta</taxon>
        <taxon>Spermatophyta</taxon>
        <taxon>Magnoliopsida</taxon>
        <taxon>eudicotyledons</taxon>
        <taxon>Gunneridae</taxon>
        <taxon>Pentapetalae</taxon>
        <taxon>rosids</taxon>
        <taxon>fabids</taxon>
        <taxon>Fabales</taxon>
        <taxon>Fabaceae</taxon>
        <taxon>Papilionoideae</taxon>
        <taxon>50 kb inversion clade</taxon>
        <taxon>NPAAA clade</taxon>
        <taxon>Hologalegina</taxon>
        <taxon>IRL clade</taxon>
        <taxon>Trifolieae</taxon>
        <taxon>Trifolium</taxon>
    </lineage>
</organism>
<reference evidence="1 2" key="1">
    <citation type="journal article" date="2018" name="Front. Plant Sci.">
        <title>Red Clover (Trifolium pratense) and Zigzag Clover (T. medium) - A Picture of Genomic Similarities and Differences.</title>
        <authorList>
            <person name="Dluhosova J."/>
            <person name="Istvanek J."/>
            <person name="Nedelnik J."/>
            <person name="Repkova J."/>
        </authorList>
    </citation>
    <scope>NUCLEOTIDE SEQUENCE [LARGE SCALE GENOMIC DNA]</scope>
    <source>
        <strain evidence="2">cv. 10/8</strain>
        <tissue evidence="1">Leaf</tissue>
    </source>
</reference>
<accession>A0A392RE66</accession>
<evidence type="ECO:0000313" key="1">
    <source>
        <dbReference type="EMBL" id="MCI34126.1"/>
    </source>
</evidence>
<evidence type="ECO:0000313" key="2">
    <source>
        <dbReference type="Proteomes" id="UP000265520"/>
    </source>
</evidence>
<feature type="non-terminal residue" evidence="1">
    <location>
        <position position="1"/>
    </location>
</feature>
<dbReference type="AlphaFoldDB" id="A0A392RE66"/>
<name>A0A392RE66_9FABA</name>
<dbReference type="Proteomes" id="UP000265520">
    <property type="component" value="Unassembled WGS sequence"/>
</dbReference>
<dbReference type="EMBL" id="LXQA010210813">
    <property type="protein sequence ID" value="MCI34126.1"/>
    <property type="molecule type" value="Genomic_DNA"/>
</dbReference>
<comment type="caution">
    <text evidence="1">The sequence shown here is derived from an EMBL/GenBank/DDBJ whole genome shotgun (WGS) entry which is preliminary data.</text>
</comment>
<keyword evidence="2" id="KW-1185">Reference proteome</keyword>
<sequence length="55" mass="6133">KYLARCTVLSGADGVVSVSYALRRQAWRGAPDWCWARGANTKSIYVQLIFRSKVG</sequence>